<reference evidence="1" key="1">
    <citation type="submission" date="2021-01" db="EMBL/GenBank/DDBJ databases">
        <title>Whole genome shotgun sequence of Sinosporangium siamense NBRC 109515.</title>
        <authorList>
            <person name="Komaki H."/>
            <person name="Tamura T."/>
        </authorList>
    </citation>
    <scope>NUCLEOTIDE SEQUENCE</scope>
    <source>
        <strain evidence="1">NBRC 109515</strain>
    </source>
</reference>
<dbReference type="Proteomes" id="UP000606172">
    <property type="component" value="Unassembled WGS sequence"/>
</dbReference>
<proteinExistence type="predicted"/>
<evidence type="ECO:0000313" key="2">
    <source>
        <dbReference type="Proteomes" id="UP000606172"/>
    </source>
</evidence>
<sequence>MGTCGPLENPEAPLWDHIELETLEALGTGTLAWDPDRDCLSPHIHVSTGLKADSADGRTSHLLAAQVQFIAELVIVEITSPSLTRPRQPSLFDVPLLTFDEQR</sequence>
<keyword evidence="2" id="KW-1185">Reference proteome</keyword>
<accession>A0A919RMY3</accession>
<evidence type="ECO:0008006" key="3">
    <source>
        <dbReference type="Google" id="ProtNLM"/>
    </source>
</evidence>
<name>A0A919RMY3_9ACTN</name>
<dbReference type="Gene3D" id="3.30.1330.80">
    <property type="entry name" value="Hypothetical protein, similar to alpha- acetolactate decarboxylase, domain 2"/>
    <property type="match status" value="1"/>
</dbReference>
<gene>
    <name evidence="1" type="ORF">Ssi02_69610</name>
</gene>
<dbReference type="EMBL" id="BOOW01000049">
    <property type="protein sequence ID" value="GII96730.1"/>
    <property type="molecule type" value="Genomic_DNA"/>
</dbReference>
<organism evidence="1 2">
    <name type="scientific">Sinosporangium siamense</name>
    <dbReference type="NCBI Taxonomy" id="1367973"/>
    <lineage>
        <taxon>Bacteria</taxon>
        <taxon>Bacillati</taxon>
        <taxon>Actinomycetota</taxon>
        <taxon>Actinomycetes</taxon>
        <taxon>Streptosporangiales</taxon>
        <taxon>Streptosporangiaceae</taxon>
        <taxon>Sinosporangium</taxon>
    </lineage>
</organism>
<protein>
    <recommendedName>
        <fullName evidence="3">DUF296 domain-containing protein</fullName>
    </recommendedName>
</protein>
<comment type="caution">
    <text evidence="1">The sequence shown here is derived from an EMBL/GenBank/DDBJ whole genome shotgun (WGS) entry which is preliminary data.</text>
</comment>
<evidence type="ECO:0000313" key="1">
    <source>
        <dbReference type="EMBL" id="GII96730.1"/>
    </source>
</evidence>
<dbReference type="AlphaFoldDB" id="A0A919RMY3"/>